<dbReference type="PANTHER" id="PTHR19229">
    <property type="entry name" value="ATP-BINDING CASSETTE TRANSPORTER SUBFAMILY A ABCA"/>
    <property type="match status" value="1"/>
</dbReference>
<keyword evidence="4 11" id="KW-0812">Transmembrane</keyword>
<evidence type="ECO:0000256" key="7">
    <source>
        <dbReference type="ARBA" id="ARBA00022840"/>
    </source>
</evidence>
<feature type="transmembrane region" description="Helical" evidence="11">
    <location>
        <begin position="1130"/>
        <end position="1158"/>
    </location>
</feature>
<evidence type="ECO:0000256" key="11">
    <source>
        <dbReference type="SAM" id="Phobius"/>
    </source>
</evidence>
<feature type="transmembrane region" description="Helical" evidence="11">
    <location>
        <begin position="406"/>
        <end position="428"/>
    </location>
</feature>
<feature type="transmembrane region" description="Helical" evidence="11">
    <location>
        <begin position="888"/>
        <end position="910"/>
    </location>
</feature>
<evidence type="ECO:0000256" key="10">
    <source>
        <dbReference type="SAM" id="MobiDB-lite"/>
    </source>
</evidence>
<feature type="compositionally biased region" description="Low complexity" evidence="10">
    <location>
        <begin position="854"/>
        <end position="864"/>
    </location>
</feature>
<feature type="transmembrane region" description="Helical" evidence="11">
    <location>
        <begin position="1282"/>
        <end position="1299"/>
    </location>
</feature>
<evidence type="ECO:0000256" key="4">
    <source>
        <dbReference type="ARBA" id="ARBA00022692"/>
    </source>
</evidence>
<feature type="transmembrane region" description="Helical" evidence="11">
    <location>
        <begin position="1088"/>
        <end position="1109"/>
    </location>
</feature>
<keyword evidence="9 11" id="KW-0472">Membrane</keyword>
<sequence length="1689" mass="184155">MSSLFWRQFRALFWKNWIVFGKHPLLNLLRCFILPVAYGVFLSVAQIFFSRPNNNGLGTAVPIHSLATQFDPSFSLIWVDNTNGTSEPTPRQIMDRITADFSDSQLASVKQIDTPAEVAPACPQNFNLFSECFAAVVFNDIPPGGNGSASRPVNYTIRADGGLFHIDVEKHTSDFEMRILPLQWSIDRAIVELQTSVQLPTPLEWPFTQATNEEQARDMRLSYIRGLRSLLVLALFICYIGIAYQLPGAVTAERATGLTAHMKAMGLLDSARMTSWLSSIVIPYLPAWTIVALIWHFRIFSMSSAGLIFILHILLGLSLSSYSIFLSVPFGKSPQLAAVFSTFMSIVLAIIALVYTGSERGATTAGATIFSLIFPPGWYIFVIRTICGWENHLLATDVLKGDPDSGLVLLPMIVVIVIDIFLYPYLAIVWENSLYDARDPPSRLSPSKAKKAQDAETQSDAMSQGTAISVRNLNKTFDTSPLSFLPSWIRKPHAQVTAVHDLSLDVPKGGIFVLLGSNGAGKSTTLSILAGLLGKTGGSVKFNPDYFGPVTGIREKKVALGIVPQKNVLFDELTCLQTLGVWKAIKYRPSASTAGSSEEDLTQLLHDCDLSKKINANAGTLSGGQKRKLQLAIGLVGGSEIVLIDECTSGVDPLSRRALWRTLTRVKMDRTVVFTTHFLDESDLLADHIAILASPGKLVADGTPVRLKKDFGEGGVVTVRFKHDETNADTSLPLKLLEDIRKVSRHAYTEEVSQSKATYHLRTKESDVVGEVLKILEEAQAKGVVESYDVLGTTIEDIFLELMRREEGLGELSDEASASSSPKTSGEKDRIREEKEKANASPSPSVLDPRSKSMTMTTPLTLTPGRPTSPLQQAFTIFYKRALIARRAWLTPVLAVLVAICGTTIPLVFLRRLPPTCTRTFRNSTNIPLFLPSTPLSPLIPFTFGNSSRVVESPPDILQNALGIGINNLNPGSGEPLALLRTVNVPDNDTFVREFSTRFRNYSAGGVSFDLDFSGSSGAPSGSGQALVAWEASSPGLKGPTLINLASNVLFNWALNTSGTSDTGADPTIIKASYESFPPVAAGTLSSLRWVVFFGAAMSVYPAFFALYVSKERRSSVQAMQFSNGLSNTFGLWMGHLMFDFIFSVISSTVIIIIFAAVSNQFHGLGIFWVILILYGIAGTLFAYFFSLFVPSPLAAFAAVAGYQVVMFVLYLAGYLLTLTYAKTSEAGGIITIIHFTLSVLSPVASVVRASLVSVNLFSLLCIGDAITTSAMGDLVRFGGPILYLIVYSIVLLAALTWYDSSGSLRPRIFRKSPNTTKPVDGTSSPTHSSSLANLARQDVLREAEATSKSDDILRVLGISKTFGRKTVVDDVSLGVSRDTIFALLGPNGAGKSTTFNMIRGDITPDRGDVFIAGTSIVRNPKTARFSLGVCPQFTAIDSQLTVREHLLVYGRLKGLEKGKVIEDNIDMLLKGTGLHLYADRLASKLSGGNQRKLSLAIALIGNPAVVLIDEFSTGIDAKMKREMWTTLRSVAVGKAVIITTHSMEEASALATKVGILAKRMLAIGTTEYLTERYATYEVHFTCRTREEVSRAQQLMANVPGARLADDVATRFEVPIQNVKNRENVPASDSGAQAMTLAELFRILSKSDDFSEYTVEKASLESVFLKVIRQNNVLEEDTDGRKRSWWRCL</sequence>
<reference evidence="13 14" key="1">
    <citation type="submission" date="2024-01" db="EMBL/GenBank/DDBJ databases">
        <title>A draft genome for the cacao thread blight pathogen Marasmiellus scandens.</title>
        <authorList>
            <person name="Baruah I.K."/>
            <person name="Leung J."/>
            <person name="Bukari Y."/>
            <person name="Amoako-Attah I."/>
            <person name="Meinhardt L.W."/>
            <person name="Bailey B.A."/>
            <person name="Cohen S.P."/>
        </authorList>
    </citation>
    <scope>NUCLEOTIDE SEQUENCE [LARGE SCALE GENOMIC DNA]</scope>
    <source>
        <strain evidence="13 14">GH-19</strain>
    </source>
</reference>
<keyword evidence="5" id="KW-0677">Repeat</keyword>
<evidence type="ECO:0000256" key="8">
    <source>
        <dbReference type="ARBA" id="ARBA00022989"/>
    </source>
</evidence>
<feature type="transmembrane region" description="Helical" evidence="11">
    <location>
        <begin position="336"/>
        <end position="355"/>
    </location>
</feature>
<feature type="transmembrane region" description="Helical" evidence="11">
    <location>
        <begin position="1229"/>
        <end position="1248"/>
    </location>
</feature>
<organism evidence="13 14">
    <name type="scientific">Marasmiellus scandens</name>
    <dbReference type="NCBI Taxonomy" id="2682957"/>
    <lineage>
        <taxon>Eukaryota</taxon>
        <taxon>Fungi</taxon>
        <taxon>Dikarya</taxon>
        <taxon>Basidiomycota</taxon>
        <taxon>Agaricomycotina</taxon>
        <taxon>Agaricomycetes</taxon>
        <taxon>Agaricomycetidae</taxon>
        <taxon>Agaricales</taxon>
        <taxon>Marasmiineae</taxon>
        <taxon>Omphalotaceae</taxon>
        <taxon>Marasmiellus</taxon>
    </lineage>
</organism>
<dbReference type="PROSITE" id="PS00211">
    <property type="entry name" value="ABC_TRANSPORTER_1"/>
    <property type="match status" value="2"/>
</dbReference>
<dbReference type="InterPro" id="IPR027417">
    <property type="entry name" value="P-loop_NTPase"/>
</dbReference>
<gene>
    <name evidence="13" type="ORF">VKT23_006438</name>
</gene>
<evidence type="ECO:0000256" key="3">
    <source>
        <dbReference type="ARBA" id="ARBA00022448"/>
    </source>
</evidence>
<evidence type="ECO:0000256" key="5">
    <source>
        <dbReference type="ARBA" id="ARBA00022737"/>
    </source>
</evidence>
<protein>
    <recommendedName>
        <fullName evidence="12">ABC transporter domain-containing protein</fullName>
    </recommendedName>
</protein>
<feature type="transmembrane region" description="Helical" evidence="11">
    <location>
        <begin position="367"/>
        <end position="386"/>
    </location>
</feature>
<evidence type="ECO:0000256" key="1">
    <source>
        <dbReference type="ARBA" id="ARBA00004141"/>
    </source>
</evidence>
<dbReference type="Pfam" id="PF12698">
    <property type="entry name" value="ABC2_membrane_3"/>
    <property type="match status" value="1"/>
</dbReference>
<dbReference type="InterPro" id="IPR003439">
    <property type="entry name" value="ABC_transporter-like_ATP-bd"/>
</dbReference>
<comment type="subcellular location">
    <subcellularLocation>
        <location evidence="1">Membrane</location>
        <topology evidence="1">Multi-pass membrane protein</topology>
    </subcellularLocation>
</comment>
<evidence type="ECO:0000256" key="6">
    <source>
        <dbReference type="ARBA" id="ARBA00022741"/>
    </source>
</evidence>
<dbReference type="PROSITE" id="PS50893">
    <property type="entry name" value="ABC_TRANSPORTER_2"/>
    <property type="match status" value="2"/>
</dbReference>
<proteinExistence type="inferred from homology"/>
<feature type="transmembrane region" description="Helical" evidence="11">
    <location>
        <begin position="1164"/>
        <end position="1187"/>
    </location>
</feature>
<feature type="compositionally biased region" description="Basic and acidic residues" evidence="10">
    <location>
        <begin position="825"/>
        <end position="838"/>
    </location>
</feature>
<keyword evidence="14" id="KW-1185">Reference proteome</keyword>
<keyword evidence="3" id="KW-0813">Transport</keyword>
<dbReference type="Proteomes" id="UP001498398">
    <property type="component" value="Unassembled WGS sequence"/>
</dbReference>
<keyword evidence="6" id="KW-0547">Nucleotide-binding</keyword>
<dbReference type="Gene3D" id="3.40.50.300">
    <property type="entry name" value="P-loop containing nucleotide triphosphate hydrolases"/>
    <property type="match status" value="2"/>
</dbReference>
<dbReference type="InterPro" id="IPR013525">
    <property type="entry name" value="ABC2_TM"/>
</dbReference>
<feature type="domain" description="ABC transporter" evidence="12">
    <location>
        <begin position="1354"/>
        <end position="1583"/>
    </location>
</feature>
<dbReference type="SMART" id="SM00382">
    <property type="entry name" value="AAA"/>
    <property type="match status" value="2"/>
</dbReference>
<dbReference type="InterPro" id="IPR026082">
    <property type="entry name" value="ABCA"/>
</dbReference>
<feature type="transmembrane region" description="Helical" evidence="11">
    <location>
        <begin position="27"/>
        <end position="49"/>
    </location>
</feature>
<evidence type="ECO:0000256" key="9">
    <source>
        <dbReference type="ARBA" id="ARBA00023136"/>
    </source>
</evidence>
<feature type="transmembrane region" description="Helical" evidence="11">
    <location>
        <begin position="227"/>
        <end position="246"/>
    </location>
</feature>
<evidence type="ECO:0000256" key="2">
    <source>
        <dbReference type="ARBA" id="ARBA00008869"/>
    </source>
</evidence>
<dbReference type="EMBL" id="JBANRG010000008">
    <property type="protein sequence ID" value="KAK7464273.1"/>
    <property type="molecule type" value="Genomic_DNA"/>
</dbReference>
<evidence type="ECO:0000313" key="14">
    <source>
        <dbReference type="Proteomes" id="UP001498398"/>
    </source>
</evidence>
<feature type="region of interest" description="Disordered" evidence="10">
    <location>
        <begin position="810"/>
        <end position="867"/>
    </location>
</feature>
<feature type="compositionally biased region" description="Polar residues" evidence="10">
    <location>
        <begin position="1313"/>
        <end position="1331"/>
    </location>
</feature>
<keyword evidence="7" id="KW-0067">ATP-binding</keyword>
<keyword evidence="8 11" id="KW-1133">Transmembrane helix</keyword>
<evidence type="ECO:0000259" key="12">
    <source>
        <dbReference type="PROSITE" id="PS50893"/>
    </source>
</evidence>
<dbReference type="PANTHER" id="PTHR19229:SF36">
    <property type="entry name" value="ATP-BINDING CASSETTE SUB-FAMILY A MEMBER 2"/>
    <property type="match status" value="1"/>
</dbReference>
<dbReference type="CDD" id="cd03263">
    <property type="entry name" value="ABC_subfamily_A"/>
    <property type="match status" value="2"/>
</dbReference>
<evidence type="ECO:0000313" key="13">
    <source>
        <dbReference type="EMBL" id="KAK7464273.1"/>
    </source>
</evidence>
<comment type="similarity">
    <text evidence="2">Belongs to the ABC transporter superfamily. ABCA family.</text>
</comment>
<dbReference type="InterPro" id="IPR017871">
    <property type="entry name" value="ABC_transporter-like_CS"/>
</dbReference>
<dbReference type="SUPFAM" id="SSF52540">
    <property type="entry name" value="P-loop containing nucleoside triphosphate hydrolases"/>
    <property type="match status" value="2"/>
</dbReference>
<dbReference type="InterPro" id="IPR003593">
    <property type="entry name" value="AAA+_ATPase"/>
</dbReference>
<feature type="transmembrane region" description="Helical" evidence="11">
    <location>
        <begin position="307"/>
        <end position="330"/>
    </location>
</feature>
<feature type="transmembrane region" description="Helical" evidence="11">
    <location>
        <begin position="275"/>
        <end position="295"/>
    </location>
</feature>
<feature type="transmembrane region" description="Helical" evidence="11">
    <location>
        <begin position="1194"/>
        <end position="1217"/>
    </location>
</feature>
<dbReference type="Pfam" id="PF00005">
    <property type="entry name" value="ABC_tran"/>
    <property type="match status" value="2"/>
</dbReference>
<feature type="domain" description="ABC transporter" evidence="12">
    <location>
        <begin position="468"/>
        <end position="720"/>
    </location>
</feature>
<accession>A0ABR1JMS7</accession>
<feature type="region of interest" description="Disordered" evidence="10">
    <location>
        <begin position="1310"/>
        <end position="1331"/>
    </location>
</feature>
<comment type="caution">
    <text evidence="13">The sequence shown here is derived from an EMBL/GenBank/DDBJ whole genome shotgun (WGS) entry which is preliminary data.</text>
</comment>
<name>A0ABR1JMS7_9AGAR</name>